<dbReference type="EMBL" id="CM002869">
    <property type="protein sequence ID" value="KFK43622.1"/>
    <property type="molecule type" value="Genomic_DNA"/>
</dbReference>
<accession>A0A087HNC0</accession>
<protein>
    <submittedName>
        <fullName evidence="1">Uncharacterized protein</fullName>
    </submittedName>
</protein>
<dbReference type="Proteomes" id="UP000029120">
    <property type="component" value="Chromosome 1"/>
</dbReference>
<sequence>MGPSSLTVENCCEAMCRGSSFLSLAIPCRSLTVSVKIVSGTTLLAWSSSSLSRSIGSSLTFAFSRRAWAKRADRPSFAAIDGFSCRGYLDDPIGVVKLSATGSIRAVGFLNRLGSRGRARTSDPMDLSSSVIVPLTLFCRSALSSNASSVALIFCSNSGRSELALGISFDFSPGRSARVVPAGGGSSRAVWSLLVSPSAWISPSSRSLGATSFGSTIRRSSVIVFWISSRWFFGVRCFQSPPSRAKLWWWKPAQLK</sequence>
<proteinExistence type="predicted"/>
<evidence type="ECO:0000313" key="1">
    <source>
        <dbReference type="EMBL" id="KFK43622.1"/>
    </source>
</evidence>
<keyword evidence="2" id="KW-1185">Reference proteome</keyword>
<dbReference type="Gramene" id="KFK43622">
    <property type="protein sequence ID" value="KFK43622"/>
    <property type="gene ID" value="AALP_AA1G150100"/>
</dbReference>
<evidence type="ECO:0000313" key="2">
    <source>
        <dbReference type="Proteomes" id="UP000029120"/>
    </source>
</evidence>
<dbReference type="AlphaFoldDB" id="A0A087HNC0"/>
<name>A0A087HNC0_ARAAL</name>
<gene>
    <name evidence="1" type="ordered locus">AALP_Aa1g150100</name>
</gene>
<organism evidence="1 2">
    <name type="scientific">Arabis alpina</name>
    <name type="common">Alpine rock-cress</name>
    <dbReference type="NCBI Taxonomy" id="50452"/>
    <lineage>
        <taxon>Eukaryota</taxon>
        <taxon>Viridiplantae</taxon>
        <taxon>Streptophyta</taxon>
        <taxon>Embryophyta</taxon>
        <taxon>Tracheophyta</taxon>
        <taxon>Spermatophyta</taxon>
        <taxon>Magnoliopsida</taxon>
        <taxon>eudicotyledons</taxon>
        <taxon>Gunneridae</taxon>
        <taxon>Pentapetalae</taxon>
        <taxon>rosids</taxon>
        <taxon>malvids</taxon>
        <taxon>Brassicales</taxon>
        <taxon>Brassicaceae</taxon>
        <taxon>Arabideae</taxon>
        <taxon>Arabis</taxon>
    </lineage>
</organism>
<reference evidence="2" key="1">
    <citation type="journal article" date="2015" name="Nat. Plants">
        <title>Genome expansion of Arabis alpina linked with retrotransposition and reduced symmetric DNA methylation.</title>
        <authorList>
            <person name="Willing E.M."/>
            <person name="Rawat V."/>
            <person name="Mandakova T."/>
            <person name="Maumus F."/>
            <person name="James G.V."/>
            <person name="Nordstroem K.J."/>
            <person name="Becker C."/>
            <person name="Warthmann N."/>
            <person name="Chica C."/>
            <person name="Szarzynska B."/>
            <person name="Zytnicki M."/>
            <person name="Albani M.C."/>
            <person name="Kiefer C."/>
            <person name="Bergonzi S."/>
            <person name="Castaings L."/>
            <person name="Mateos J.L."/>
            <person name="Berns M.C."/>
            <person name="Bujdoso N."/>
            <person name="Piofczyk T."/>
            <person name="de Lorenzo L."/>
            <person name="Barrero-Sicilia C."/>
            <person name="Mateos I."/>
            <person name="Piednoel M."/>
            <person name="Hagmann J."/>
            <person name="Chen-Min-Tao R."/>
            <person name="Iglesias-Fernandez R."/>
            <person name="Schuster S.C."/>
            <person name="Alonso-Blanco C."/>
            <person name="Roudier F."/>
            <person name="Carbonero P."/>
            <person name="Paz-Ares J."/>
            <person name="Davis S.J."/>
            <person name="Pecinka A."/>
            <person name="Quesneville H."/>
            <person name="Colot V."/>
            <person name="Lysak M.A."/>
            <person name="Weigel D."/>
            <person name="Coupland G."/>
            <person name="Schneeberger K."/>
        </authorList>
    </citation>
    <scope>NUCLEOTIDE SEQUENCE [LARGE SCALE GENOMIC DNA]</scope>
    <source>
        <strain evidence="2">cv. Pajares</strain>
    </source>
</reference>